<dbReference type="InterPro" id="IPR000867">
    <property type="entry name" value="IGFBP-like"/>
</dbReference>
<dbReference type="AlphaFoldDB" id="A0A8R1EQN3"/>
<feature type="domain" description="IGFBP N-terminal" evidence="3">
    <location>
        <begin position="26"/>
        <end position="95"/>
    </location>
</feature>
<evidence type="ECO:0000256" key="2">
    <source>
        <dbReference type="SAM" id="SignalP"/>
    </source>
</evidence>
<proteinExistence type="predicted"/>
<keyword evidence="1" id="KW-1015">Disulfide bond</keyword>
<sequence>MWPRSIFFIFFIITFFSLPSLAQKTSTSLCTAKCDPDSCPDVSSCVKIKSDQCNCCQICVRQVGETCNEPALACETHLTCQQDNDLDKPAVCKGI</sequence>
<evidence type="ECO:0000259" key="3">
    <source>
        <dbReference type="PROSITE" id="PS51323"/>
    </source>
</evidence>
<accession>A0A8R1EQN3</accession>
<dbReference type="EnsemblMetazoa" id="CJA42026.1">
    <property type="protein sequence ID" value="CJA42026.1"/>
    <property type="gene ID" value="WBGene00217874"/>
</dbReference>
<dbReference type="SUPFAM" id="SSF57184">
    <property type="entry name" value="Growth factor receptor domain"/>
    <property type="match status" value="1"/>
</dbReference>
<protein>
    <submittedName>
        <fullName evidence="4">IGFBP N-terminal domain-containing protein</fullName>
    </submittedName>
</protein>
<evidence type="ECO:0000313" key="5">
    <source>
        <dbReference type="Proteomes" id="UP000005237"/>
    </source>
</evidence>
<feature type="chain" id="PRO_5035845619" evidence="2">
    <location>
        <begin position="23"/>
        <end position="95"/>
    </location>
</feature>
<evidence type="ECO:0000256" key="1">
    <source>
        <dbReference type="ARBA" id="ARBA00023157"/>
    </source>
</evidence>
<dbReference type="Pfam" id="PF00219">
    <property type="entry name" value="IGFBP"/>
    <property type="match status" value="1"/>
</dbReference>
<dbReference type="Gene3D" id="4.10.40.20">
    <property type="match status" value="1"/>
</dbReference>
<keyword evidence="2" id="KW-0732">Signal</keyword>
<reference evidence="4" key="2">
    <citation type="submission" date="2022-06" db="UniProtKB">
        <authorList>
            <consortium name="EnsemblMetazoa"/>
        </authorList>
    </citation>
    <scope>IDENTIFICATION</scope>
    <source>
        <strain evidence="4">DF5081</strain>
    </source>
</reference>
<dbReference type="InterPro" id="IPR009030">
    <property type="entry name" value="Growth_fac_rcpt_cys_sf"/>
</dbReference>
<evidence type="ECO:0000313" key="4">
    <source>
        <dbReference type="EnsemblMetazoa" id="CJA42026.1"/>
    </source>
</evidence>
<keyword evidence="5" id="KW-1185">Reference proteome</keyword>
<feature type="signal peptide" evidence="2">
    <location>
        <begin position="1"/>
        <end position="22"/>
    </location>
</feature>
<dbReference type="Proteomes" id="UP000005237">
    <property type="component" value="Unassembled WGS sequence"/>
</dbReference>
<reference evidence="5" key="1">
    <citation type="submission" date="2010-08" db="EMBL/GenBank/DDBJ databases">
        <authorList>
            <consortium name="Caenorhabditis japonica Sequencing Consortium"/>
            <person name="Wilson R.K."/>
        </authorList>
    </citation>
    <scope>NUCLEOTIDE SEQUENCE [LARGE SCALE GENOMIC DNA]</scope>
    <source>
        <strain evidence="5">DF5081</strain>
    </source>
</reference>
<dbReference type="GO" id="GO:0005576">
    <property type="term" value="C:extracellular region"/>
    <property type="evidence" value="ECO:0007669"/>
    <property type="project" value="InterPro"/>
</dbReference>
<organism evidence="4 5">
    <name type="scientific">Caenorhabditis japonica</name>
    <dbReference type="NCBI Taxonomy" id="281687"/>
    <lineage>
        <taxon>Eukaryota</taxon>
        <taxon>Metazoa</taxon>
        <taxon>Ecdysozoa</taxon>
        <taxon>Nematoda</taxon>
        <taxon>Chromadorea</taxon>
        <taxon>Rhabditida</taxon>
        <taxon>Rhabditina</taxon>
        <taxon>Rhabditomorpha</taxon>
        <taxon>Rhabditoidea</taxon>
        <taxon>Rhabditidae</taxon>
        <taxon>Peloderinae</taxon>
        <taxon>Caenorhabditis</taxon>
    </lineage>
</organism>
<dbReference type="OMA" id="ALACETH"/>
<dbReference type="PROSITE" id="PS51323">
    <property type="entry name" value="IGFBP_N_2"/>
    <property type="match status" value="1"/>
</dbReference>
<name>A0A8R1EQN3_CAEJA</name>